<name>A0A9P7VGM5_9AGAR</name>
<feature type="transmembrane region" description="Helical" evidence="1">
    <location>
        <begin position="121"/>
        <end position="143"/>
    </location>
</feature>
<keyword evidence="1" id="KW-0812">Transmembrane</keyword>
<feature type="transmembrane region" description="Helical" evidence="1">
    <location>
        <begin position="42"/>
        <end position="59"/>
    </location>
</feature>
<proteinExistence type="predicted"/>
<feature type="transmembrane region" description="Helical" evidence="1">
    <location>
        <begin position="210"/>
        <end position="231"/>
    </location>
</feature>
<accession>A0A9P7VGM5</accession>
<dbReference type="AlphaFoldDB" id="A0A9P7VGM5"/>
<feature type="transmembrane region" description="Helical" evidence="1">
    <location>
        <begin position="383"/>
        <end position="402"/>
    </location>
</feature>
<feature type="transmembrane region" description="Helical" evidence="1">
    <location>
        <begin position="155"/>
        <end position="179"/>
    </location>
</feature>
<dbReference type="OrthoDB" id="2751465at2759"/>
<feature type="transmembrane region" description="Helical" evidence="1">
    <location>
        <begin position="237"/>
        <end position="254"/>
    </location>
</feature>
<feature type="transmembrane region" description="Helical" evidence="1">
    <location>
        <begin position="96"/>
        <end position="114"/>
    </location>
</feature>
<dbReference type="Proteomes" id="UP000812287">
    <property type="component" value="Unassembled WGS sequence"/>
</dbReference>
<evidence type="ECO:0000256" key="1">
    <source>
        <dbReference type="SAM" id="Phobius"/>
    </source>
</evidence>
<comment type="caution">
    <text evidence="2">The sequence shown here is derived from an EMBL/GenBank/DDBJ whole genome shotgun (WGS) entry which is preliminary data.</text>
</comment>
<protein>
    <submittedName>
        <fullName evidence="2">Uncharacterized protein</fullName>
    </submittedName>
</protein>
<sequence length="469" mass="52284">MVAPRDAAYIGAYLSTFLFGAYNVVAYHCSVVMYHRYKIKRLHMYLLGTHIALFLLINWRCIANMARSLHGIFHISPDGTINLHPTWSAWSLVENTPWIMSVIVADAFIVYRTYIVWSQNYLIVAIPLLLFVVDFGAAIFLLVGMASSKTTLAHLIHLTAAFAAATLAANLICTVLISLRIWRVRSNMSGLTREGLDPLSGVVKLIVESAAIYTVVLIAEIIALGVGSAVYDVLFDIQSPIIGIVFSMIIIRVSRGQAQGDTSESTDGTIAWRHSSTEESVQIRLQTINVTRSDVEAQHEGPKVSTKTNFESSGYKPVVLYHRYKTKRSHMYLLGTHVALFFLITWRCMATIIGTMIGIFHVGTYGVLNLHPPWSAWSLVENTPWVLTTIVADAFLVYRTYIVWMQKNLIIVIPLLLFAADIAMGIYFLVVMANSSSTFRYLLHVTTAFAAATLAANLICIYKHCQSSY</sequence>
<dbReference type="GeneID" id="66101892"/>
<reference evidence="2" key="1">
    <citation type="submission" date="2020-11" db="EMBL/GenBank/DDBJ databases">
        <title>Adaptations for nitrogen fixation in a non-lichenized fungal sporocarp promotes dispersal by wood-feeding termites.</title>
        <authorList>
            <consortium name="DOE Joint Genome Institute"/>
            <person name="Koch R.A."/>
            <person name="Yoon G."/>
            <person name="Arayal U."/>
            <person name="Lail K."/>
            <person name="Amirebrahimi M."/>
            <person name="Labutti K."/>
            <person name="Lipzen A."/>
            <person name="Riley R."/>
            <person name="Barry K."/>
            <person name="Henrissat B."/>
            <person name="Grigoriev I.V."/>
            <person name="Herr J.R."/>
            <person name="Aime M.C."/>
        </authorList>
    </citation>
    <scope>NUCLEOTIDE SEQUENCE</scope>
    <source>
        <strain evidence="2">MCA 3950</strain>
    </source>
</reference>
<keyword evidence="1" id="KW-1133">Transmembrane helix</keyword>
<evidence type="ECO:0000313" key="2">
    <source>
        <dbReference type="EMBL" id="KAG7440638.1"/>
    </source>
</evidence>
<feature type="transmembrane region" description="Helical" evidence="1">
    <location>
        <begin position="332"/>
        <end position="363"/>
    </location>
</feature>
<dbReference type="EMBL" id="MU250568">
    <property type="protein sequence ID" value="KAG7440638.1"/>
    <property type="molecule type" value="Genomic_DNA"/>
</dbReference>
<dbReference type="RefSeq" id="XP_043034138.1">
    <property type="nucleotide sequence ID" value="XM_043179598.1"/>
</dbReference>
<gene>
    <name evidence="2" type="ORF">BT62DRAFT_1080659</name>
</gene>
<feature type="transmembrane region" description="Helical" evidence="1">
    <location>
        <begin position="12"/>
        <end position="35"/>
    </location>
</feature>
<keyword evidence="1" id="KW-0472">Membrane</keyword>
<keyword evidence="3" id="KW-1185">Reference proteome</keyword>
<organism evidence="2 3">
    <name type="scientific">Guyanagaster necrorhizus</name>
    <dbReference type="NCBI Taxonomy" id="856835"/>
    <lineage>
        <taxon>Eukaryota</taxon>
        <taxon>Fungi</taxon>
        <taxon>Dikarya</taxon>
        <taxon>Basidiomycota</taxon>
        <taxon>Agaricomycotina</taxon>
        <taxon>Agaricomycetes</taxon>
        <taxon>Agaricomycetidae</taxon>
        <taxon>Agaricales</taxon>
        <taxon>Marasmiineae</taxon>
        <taxon>Physalacriaceae</taxon>
        <taxon>Guyanagaster</taxon>
    </lineage>
</organism>
<feature type="transmembrane region" description="Helical" evidence="1">
    <location>
        <begin position="441"/>
        <end position="462"/>
    </location>
</feature>
<evidence type="ECO:0000313" key="3">
    <source>
        <dbReference type="Proteomes" id="UP000812287"/>
    </source>
</evidence>
<feature type="transmembrane region" description="Helical" evidence="1">
    <location>
        <begin position="409"/>
        <end position="429"/>
    </location>
</feature>